<dbReference type="STRING" id="1121326.CLMAG_54300"/>
<dbReference type="Proteomes" id="UP000076603">
    <property type="component" value="Unassembled WGS sequence"/>
</dbReference>
<reference evidence="2 3" key="1">
    <citation type="submission" date="2016-04" db="EMBL/GenBank/DDBJ databases">
        <title>Genome sequence of Clostridium magnum DSM 2767.</title>
        <authorList>
            <person name="Poehlein A."/>
            <person name="Uhlig R."/>
            <person name="Fischer R."/>
            <person name="Bahl H."/>
            <person name="Daniel R."/>
        </authorList>
    </citation>
    <scope>NUCLEOTIDE SEQUENCE [LARGE SCALE GENOMIC DNA]</scope>
    <source>
        <strain evidence="2 3">DSM 2767</strain>
    </source>
</reference>
<dbReference type="OrthoDB" id="9777593at2"/>
<dbReference type="AlphaFoldDB" id="A0A161YGE6"/>
<accession>A0A161YGE6</accession>
<dbReference type="SUPFAM" id="SSF52266">
    <property type="entry name" value="SGNH hydrolase"/>
    <property type="match status" value="1"/>
</dbReference>
<dbReference type="Pfam" id="PF13472">
    <property type="entry name" value="Lipase_GDSL_2"/>
    <property type="match status" value="1"/>
</dbReference>
<keyword evidence="3" id="KW-1185">Reference proteome</keyword>
<dbReference type="InterPro" id="IPR051532">
    <property type="entry name" value="Ester_Hydrolysis_Enzymes"/>
</dbReference>
<proteinExistence type="predicted"/>
<gene>
    <name evidence="2" type="ORF">CLMAG_54300</name>
</gene>
<dbReference type="InterPro" id="IPR036514">
    <property type="entry name" value="SGNH_hydro_sf"/>
</dbReference>
<dbReference type="RefSeq" id="WP_066629683.1">
    <property type="nucleotide sequence ID" value="NZ_FQXL01000057.1"/>
</dbReference>
<organism evidence="2 3">
    <name type="scientific">Clostridium magnum DSM 2767</name>
    <dbReference type="NCBI Taxonomy" id="1121326"/>
    <lineage>
        <taxon>Bacteria</taxon>
        <taxon>Bacillati</taxon>
        <taxon>Bacillota</taxon>
        <taxon>Clostridia</taxon>
        <taxon>Eubacteriales</taxon>
        <taxon>Clostridiaceae</taxon>
        <taxon>Clostridium</taxon>
    </lineage>
</organism>
<evidence type="ECO:0000313" key="2">
    <source>
        <dbReference type="EMBL" id="KZL89212.1"/>
    </source>
</evidence>
<dbReference type="PANTHER" id="PTHR30383">
    <property type="entry name" value="THIOESTERASE 1/PROTEASE 1/LYSOPHOSPHOLIPASE L1"/>
    <property type="match status" value="1"/>
</dbReference>
<name>A0A161YGE6_9CLOT</name>
<dbReference type="Gene3D" id="3.40.50.1110">
    <property type="entry name" value="SGNH hydrolase"/>
    <property type="match status" value="1"/>
</dbReference>
<dbReference type="GO" id="GO:0004064">
    <property type="term" value="F:arylesterase activity"/>
    <property type="evidence" value="ECO:0007669"/>
    <property type="project" value="UniProtKB-EC"/>
</dbReference>
<evidence type="ECO:0000259" key="1">
    <source>
        <dbReference type="Pfam" id="PF13472"/>
    </source>
</evidence>
<dbReference type="PANTHER" id="PTHR30383:SF5">
    <property type="entry name" value="SGNH HYDROLASE-TYPE ESTERASE DOMAIN-CONTAINING PROTEIN"/>
    <property type="match status" value="1"/>
</dbReference>
<dbReference type="GO" id="GO:0004622">
    <property type="term" value="F:phosphatidylcholine lysophospholipase activity"/>
    <property type="evidence" value="ECO:0007669"/>
    <property type="project" value="TreeGrafter"/>
</dbReference>
<protein>
    <submittedName>
        <fullName evidence="2">Arylesterase</fullName>
        <ecNumber evidence="2">3.1.1.2</ecNumber>
    </submittedName>
</protein>
<feature type="domain" description="SGNH hydrolase-type esterase" evidence="1">
    <location>
        <begin position="5"/>
        <end position="180"/>
    </location>
</feature>
<dbReference type="EC" id="3.1.1.2" evidence="2"/>
<evidence type="ECO:0000313" key="3">
    <source>
        <dbReference type="Proteomes" id="UP000076603"/>
    </source>
</evidence>
<dbReference type="EMBL" id="LWAE01000010">
    <property type="protein sequence ID" value="KZL89212.1"/>
    <property type="molecule type" value="Genomic_DNA"/>
</dbReference>
<keyword evidence="2" id="KW-0378">Hydrolase</keyword>
<dbReference type="PATRIC" id="fig|1121326.3.peg.5499"/>
<comment type="caution">
    <text evidence="2">The sequence shown here is derived from an EMBL/GenBank/DDBJ whole genome shotgun (WGS) entry which is preliminary data.</text>
</comment>
<dbReference type="InterPro" id="IPR013830">
    <property type="entry name" value="SGNH_hydro"/>
</dbReference>
<sequence length="187" mass="20980">MKIVCIGDSLTHGYKVKSSEVWTSLVQDKCRFELLNKGVIGDTTGGMLARFEKDVIGNKPSHVIIMGGTNDLIMEVPLGVILSNLTAMTHQARANKIKPIIGIQLLLEPTIAQKHWQGVANFYRVNEEITELRKRIAGFGNAFDVQIIDFYAEFNRHITLENKLDFYIDGLHPTIKGNEIMANTVRI</sequence>